<dbReference type="SMART" id="SM00304">
    <property type="entry name" value="HAMP"/>
    <property type="match status" value="1"/>
</dbReference>
<dbReference type="EC" id="2.7.13.3" evidence="3"/>
<evidence type="ECO:0000256" key="2">
    <source>
        <dbReference type="ARBA" id="ARBA00004141"/>
    </source>
</evidence>
<dbReference type="Gene3D" id="3.30.565.10">
    <property type="entry name" value="Histidine kinase-like ATPase, C-terminal domain"/>
    <property type="match status" value="1"/>
</dbReference>
<dbReference type="InterPro" id="IPR003594">
    <property type="entry name" value="HATPase_dom"/>
</dbReference>
<dbReference type="SMART" id="SM00388">
    <property type="entry name" value="HisKA"/>
    <property type="match status" value="1"/>
</dbReference>
<reference evidence="15 16" key="1">
    <citation type="submission" date="2016-10" db="EMBL/GenBank/DDBJ databases">
        <authorList>
            <person name="de Groot N.N."/>
        </authorList>
    </citation>
    <scope>NUCLEOTIDE SEQUENCE [LARGE SCALE GENOMIC DNA]</scope>
    <source>
        <strain evidence="15 16">DSM 2698</strain>
    </source>
</reference>
<dbReference type="GO" id="GO:0005524">
    <property type="term" value="F:ATP binding"/>
    <property type="evidence" value="ECO:0007669"/>
    <property type="project" value="UniProtKB-KW"/>
</dbReference>
<dbReference type="EMBL" id="FMVW01000012">
    <property type="protein sequence ID" value="SCZ46127.1"/>
    <property type="molecule type" value="Genomic_DNA"/>
</dbReference>
<feature type="domain" description="HAMP" evidence="14">
    <location>
        <begin position="179"/>
        <end position="231"/>
    </location>
</feature>
<evidence type="ECO:0000256" key="4">
    <source>
        <dbReference type="ARBA" id="ARBA00022553"/>
    </source>
</evidence>
<evidence type="ECO:0000313" key="15">
    <source>
        <dbReference type="EMBL" id="SCZ46127.1"/>
    </source>
</evidence>
<evidence type="ECO:0000256" key="12">
    <source>
        <dbReference type="SAM" id="Phobius"/>
    </source>
</evidence>
<feature type="transmembrane region" description="Helical" evidence="12">
    <location>
        <begin position="159"/>
        <end position="178"/>
    </location>
</feature>
<evidence type="ECO:0000256" key="5">
    <source>
        <dbReference type="ARBA" id="ARBA00022679"/>
    </source>
</evidence>
<evidence type="ECO:0000256" key="3">
    <source>
        <dbReference type="ARBA" id="ARBA00012438"/>
    </source>
</evidence>
<keyword evidence="5" id="KW-0808">Transferase</keyword>
<dbReference type="CDD" id="cd00082">
    <property type="entry name" value="HisKA"/>
    <property type="match status" value="1"/>
</dbReference>
<dbReference type="InterPro" id="IPR036097">
    <property type="entry name" value="HisK_dim/P_sf"/>
</dbReference>
<evidence type="ECO:0000256" key="8">
    <source>
        <dbReference type="ARBA" id="ARBA00022777"/>
    </source>
</evidence>
<dbReference type="GO" id="GO:0005886">
    <property type="term" value="C:plasma membrane"/>
    <property type="evidence" value="ECO:0007669"/>
    <property type="project" value="TreeGrafter"/>
</dbReference>
<dbReference type="PROSITE" id="PS50109">
    <property type="entry name" value="HIS_KIN"/>
    <property type="match status" value="1"/>
</dbReference>
<proteinExistence type="predicted"/>
<keyword evidence="8 15" id="KW-0418">Kinase</keyword>
<dbReference type="InterPro" id="IPR005467">
    <property type="entry name" value="His_kinase_dom"/>
</dbReference>
<dbReference type="Gene3D" id="1.10.287.130">
    <property type="match status" value="1"/>
</dbReference>
<dbReference type="SMART" id="SM00387">
    <property type="entry name" value="HATPase_c"/>
    <property type="match status" value="1"/>
</dbReference>
<comment type="subcellular location">
    <subcellularLocation>
        <location evidence="2">Membrane</location>
        <topology evidence="2">Multi-pass membrane protein</topology>
    </subcellularLocation>
</comment>
<evidence type="ECO:0000256" key="9">
    <source>
        <dbReference type="ARBA" id="ARBA00022840"/>
    </source>
</evidence>
<keyword evidence="7" id="KW-0547">Nucleotide-binding</keyword>
<keyword evidence="4" id="KW-0597">Phosphoprotein</keyword>
<name>A0A1G5P981_AFIMA</name>
<dbReference type="Gene3D" id="6.10.340.10">
    <property type="match status" value="1"/>
</dbReference>
<dbReference type="AlphaFoldDB" id="A0A1G5P981"/>
<dbReference type="InterPro" id="IPR050428">
    <property type="entry name" value="TCS_sensor_his_kinase"/>
</dbReference>
<comment type="catalytic activity">
    <reaction evidence="1">
        <text>ATP + protein L-histidine = ADP + protein N-phospho-L-histidine.</text>
        <dbReference type="EC" id="2.7.13.3"/>
    </reaction>
</comment>
<dbReference type="Pfam" id="PF00672">
    <property type="entry name" value="HAMP"/>
    <property type="match status" value="1"/>
</dbReference>
<evidence type="ECO:0000259" key="13">
    <source>
        <dbReference type="PROSITE" id="PS50109"/>
    </source>
</evidence>
<evidence type="ECO:0000256" key="6">
    <source>
        <dbReference type="ARBA" id="ARBA00022692"/>
    </source>
</evidence>
<evidence type="ECO:0000256" key="10">
    <source>
        <dbReference type="ARBA" id="ARBA00022989"/>
    </source>
</evidence>
<dbReference type="PANTHER" id="PTHR45436:SF14">
    <property type="entry name" value="SENSOR PROTEIN QSEC"/>
    <property type="match status" value="1"/>
</dbReference>
<keyword evidence="11" id="KW-0902">Two-component regulatory system</keyword>
<dbReference type="InterPro" id="IPR003661">
    <property type="entry name" value="HisK_dim/P_dom"/>
</dbReference>
<dbReference type="GO" id="GO:0000155">
    <property type="term" value="F:phosphorelay sensor kinase activity"/>
    <property type="evidence" value="ECO:0007669"/>
    <property type="project" value="InterPro"/>
</dbReference>
<dbReference type="InterPro" id="IPR003660">
    <property type="entry name" value="HAMP_dom"/>
</dbReference>
<dbReference type="Pfam" id="PF00512">
    <property type="entry name" value="HisKA"/>
    <property type="match status" value="1"/>
</dbReference>
<sequence length="446" mass="48365">MMWRIWTGAPSLQRRLSLGLAIGVTAMWLAAAIAAGLVIREELDEAYDSALQETAQRLLPLAVLDIVERSDGAGGRRVTPIGEHKEFLTYLVRDPKGRILMRSHDAVPSDFPDTPAHGFRTTKTHRIYGEKAVSGTIIMEVAETLEHRREAAIEAAGTLFLPLIGLVPASLFGVWWFVRVSIRPIRSFRGAIEARGEGDLSPIAAAGLPAEIEPIADAVNRLMERLRRALEAERSFTANSAHELRTPIAAALAHTQRLIAVSKDEAVRERGHQIEEGLTRLASLSEKLMQLARAEGAGLIAEAEQDLTTVLEHLIEEFRRAEPENADLRLVANGRLVSHMDADAFAILMRNLIENALKHGDQEGAIDIDVRSDNVVRVVNGGPIVGPDELKRLRGRFERGATRAKGAGLGLAIAQAIAAGSGAVLTLSSPATGRADGFEAELRLPE</sequence>
<organism evidence="15 16">
    <name type="scientific">Afifella marina DSM 2698</name>
    <dbReference type="NCBI Taxonomy" id="1120955"/>
    <lineage>
        <taxon>Bacteria</taxon>
        <taxon>Pseudomonadati</taxon>
        <taxon>Pseudomonadota</taxon>
        <taxon>Alphaproteobacteria</taxon>
        <taxon>Hyphomicrobiales</taxon>
        <taxon>Afifellaceae</taxon>
        <taxon>Afifella</taxon>
    </lineage>
</organism>
<dbReference type="SUPFAM" id="SSF55874">
    <property type="entry name" value="ATPase domain of HSP90 chaperone/DNA topoisomerase II/histidine kinase"/>
    <property type="match status" value="1"/>
</dbReference>
<dbReference type="STRING" id="1120955.SAMN03080610_03570"/>
<gene>
    <name evidence="15" type="ORF">SAMN03080610_03570</name>
</gene>
<evidence type="ECO:0000313" key="16">
    <source>
        <dbReference type="Proteomes" id="UP000199347"/>
    </source>
</evidence>
<evidence type="ECO:0000256" key="7">
    <source>
        <dbReference type="ARBA" id="ARBA00022741"/>
    </source>
</evidence>
<dbReference type="RefSeq" id="WP_200170589.1">
    <property type="nucleotide sequence ID" value="NZ_FMVW01000012.1"/>
</dbReference>
<dbReference type="Proteomes" id="UP000199347">
    <property type="component" value="Unassembled WGS sequence"/>
</dbReference>
<dbReference type="Pfam" id="PF02518">
    <property type="entry name" value="HATPase_c"/>
    <property type="match status" value="1"/>
</dbReference>
<dbReference type="PANTHER" id="PTHR45436">
    <property type="entry name" value="SENSOR HISTIDINE KINASE YKOH"/>
    <property type="match status" value="1"/>
</dbReference>
<keyword evidence="16" id="KW-1185">Reference proteome</keyword>
<evidence type="ECO:0000256" key="11">
    <source>
        <dbReference type="ARBA" id="ARBA00023012"/>
    </source>
</evidence>
<accession>A0A1G5P981</accession>
<dbReference type="SUPFAM" id="SSF47384">
    <property type="entry name" value="Homodimeric domain of signal transducing histidine kinase"/>
    <property type="match status" value="1"/>
</dbReference>
<evidence type="ECO:0000259" key="14">
    <source>
        <dbReference type="PROSITE" id="PS50885"/>
    </source>
</evidence>
<keyword evidence="12" id="KW-0472">Membrane</keyword>
<protein>
    <recommendedName>
        <fullName evidence="3">histidine kinase</fullName>
        <ecNumber evidence="3">2.7.13.3</ecNumber>
    </recommendedName>
</protein>
<dbReference type="PROSITE" id="PS50885">
    <property type="entry name" value="HAMP"/>
    <property type="match status" value="1"/>
</dbReference>
<dbReference type="Gene3D" id="1.20.5.1040">
    <property type="entry name" value="Sensor protein qsec"/>
    <property type="match status" value="1"/>
</dbReference>
<keyword evidence="6 12" id="KW-0812">Transmembrane</keyword>
<keyword evidence="10 12" id="KW-1133">Transmembrane helix</keyword>
<feature type="domain" description="Histidine kinase" evidence="13">
    <location>
        <begin position="239"/>
        <end position="446"/>
    </location>
</feature>
<evidence type="ECO:0000256" key="1">
    <source>
        <dbReference type="ARBA" id="ARBA00000085"/>
    </source>
</evidence>
<dbReference type="CDD" id="cd06225">
    <property type="entry name" value="HAMP"/>
    <property type="match status" value="1"/>
</dbReference>
<keyword evidence="9" id="KW-0067">ATP-binding</keyword>
<dbReference type="InterPro" id="IPR036890">
    <property type="entry name" value="HATPase_C_sf"/>
</dbReference>
<dbReference type="CDD" id="cd00075">
    <property type="entry name" value="HATPase"/>
    <property type="match status" value="1"/>
</dbReference>